<comment type="caution">
    <text evidence="2">The sequence shown here is derived from an EMBL/GenBank/DDBJ whole genome shotgun (WGS) entry which is preliminary data.</text>
</comment>
<sequence length="941" mass="107667">MAVQDEYLDDTIYVEGRGLNGDSCAGCESPNPAFRCADEECVGLGMRCEKCIVKAHQHLPFHWIEEWDGEMFWTQTLNSLGLHVQLGHKAGSVCLFPQPANISFAVLHTNGIHQVNIDFCGCQPDLVRRTQLLRSHLWPATVFSPHSACTFISLRQFHTFNCIAKIPAYDYYKGLETMTENRTREKPKDLYRTLLQCMVEWRHLKMCKRGGRGHDPSGVAGTKPGQLALECPACPQPDRNPPTDWRHWPAELQYVFIWIVRLLNAKYANFRLRNKLVSSQARNPTLGDGFAYFVPYNDYIDWVKRFVDQAEISSCSGFAAIFLANLKNIKGLRTTGVGGCCCGRHGFWLPNGMGDLQKRRTVWIYLPQSLKYCNMDYIFAQAVKGLDCMIILSYDIACQWGQKFWDKIDFRITEDNLIFLVPKFHLPVHLPSCQAPFSFHFTPGCGETHGEVIEENWAVSNKAAGQTKEMGPGNRAVTLNDIFGHHNYRLLQNLDKLLGQRLLTALHQAKEQSQGYDRFHEGLEMNVGKDVLEKWKILVEEWEKDHQKPYRNSLKKVEIQLAKEEHEAMVRGTMVHTSSATVFLVLGIDIEHRQRHIEVELKINSPLTPTQTLAIQRQRSLVLRHIQQFCLLQGTFMPHLRDFLTAAQQCHLDDPDTNMPEKIKLFMPSELDNHSVRNAACAGKIWEQEGQLRQGEAIDALNTVRQGLRARTLTNNLKLKNVTGQRHNTQAQGVLRQIDLGINSNKIRYRKKLQILKDGDVRGLNERALNTEELAQEEFLRERGLLNELQGAGFASPGVAVVAGDTGKRTLSWIWYDMSIDPEDPEFQDALRVEWCKARAQSLRWKEEVLLLCEEIRQMREFSLWKARWWRDQIGRREGISKELEEGMTAYALQHAVFEEKRAELGVRPDIPNLGALLEDVLDIGKINEEDEEIAGEMEGI</sequence>
<dbReference type="Pfam" id="PF18803">
    <property type="entry name" value="CxC2"/>
    <property type="match status" value="1"/>
</dbReference>
<protein>
    <recommendedName>
        <fullName evidence="1">CxC2-like cysteine cluster KDZ transposase-associated domain-containing protein</fullName>
    </recommendedName>
</protein>
<dbReference type="PANTHER" id="PTHR33096">
    <property type="entry name" value="CXC2 DOMAIN-CONTAINING PROTEIN"/>
    <property type="match status" value="1"/>
</dbReference>
<feature type="domain" description="CxC2-like cysteine cluster KDZ transposase-associated" evidence="1">
    <location>
        <begin position="77"/>
        <end position="181"/>
    </location>
</feature>
<gene>
    <name evidence="2" type="ORF">BDP27DRAFT_1382477</name>
</gene>
<accession>A0A9P5Q013</accession>
<dbReference type="EMBL" id="JADNRY010000034">
    <property type="protein sequence ID" value="KAF9071155.1"/>
    <property type="molecule type" value="Genomic_DNA"/>
</dbReference>
<dbReference type="Pfam" id="PF18758">
    <property type="entry name" value="KDZ"/>
    <property type="match status" value="1"/>
</dbReference>
<keyword evidence="3" id="KW-1185">Reference proteome</keyword>
<dbReference type="AlphaFoldDB" id="A0A9P5Q013"/>
<evidence type="ECO:0000313" key="3">
    <source>
        <dbReference type="Proteomes" id="UP000772434"/>
    </source>
</evidence>
<dbReference type="Proteomes" id="UP000772434">
    <property type="component" value="Unassembled WGS sequence"/>
</dbReference>
<dbReference type="InterPro" id="IPR040521">
    <property type="entry name" value="KDZ"/>
</dbReference>
<name>A0A9P5Q013_9AGAR</name>
<evidence type="ECO:0000313" key="2">
    <source>
        <dbReference type="EMBL" id="KAF9071155.1"/>
    </source>
</evidence>
<dbReference type="OrthoDB" id="3214502at2759"/>
<evidence type="ECO:0000259" key="1">
    <source>
        <dbReference type="Pfam" id="PF18803"/>
    </source>
</evidence>
<proteinExistence type="predicted"/>
<dbReference type="PANTHER" id="PTHR33096:SF1">
    <property type="entry name" value="CXC1-LIKE CYSTEINE CLUSTER ASSOCIATED WITH KDZ TRANSPOSASES DOMAIN-CONTAINING PROTEIN"/>
    <property type="match status" value="1"/>
</dbReference>
<organism evidence="2 3">
    <name type="scientific">Rhodocollybia butyracea</name>
    <dbReference type="NCBI Taxonomy" id="206335"/>
    <lineage>
        <taxon>Eukaryota</taxon>
        <taxon>Fungi</taxon>
        <taxon>Dikarya</taxon>
        <taxon>Basidiomycota</taxon>
        <taxon>Agaricomycotina</taxon>
        <taxon>Agaricomycetes</taxon>
        <taxon>Agaricomycetidae</taxon>
        <taxon>Agaricales</taxon>
        <taxon>Marasmiineae</taxon>
        <taxon>Omphalotaceae</taxon>
        <taxon>Rhodocollybia</taxon>
    </lineage>
</organism>
<dbReference type="InterPro" id="IPR041457">
    <property type="entry name" value="CxC2_KDZ-assoc"/>
</dbReference>
<reference evidence="2" key="1">
    <citation type="submission" date="2020-11" db="EMBL/GenBank/DDBJ databases">
        <authorList>
            <consortium name="DOE Joint Genome Institute"/>
            <person name="Ahrendt S."/>
            <person name="Riley R."/>
            <person name="Andreopoulos W."/>
            <person name="Labutti K."/>
            <person name="Pangilinan J."/>
            <person name="Ruiz-Duenas F.J."/>
            <person name="Barrasa J.M."/>
            <person name="Sanchez-Garcia M."/>
            <person name="Camarero S."/>
            <person name="Miyauchi S."/>
            <person name="Serrano A."/>
            <person name="Linde D."/>
            <person name="Babiker R."/>
            <person name="Drula E."/>
            <person name="Ayuso-Fernandez I."/>
            <person name="Pacheco R."/>
            <person name="Padilla G."/>
            <person name="Ferreira P."/>
            <person name="Barriuso J."/>
            <person name="Kellner H."/>
            <person name="Castanera R."/>
            <person name="Alfaro M."/>
            <person name="Ramirez L."/>
            <person name="Pisabarro A.G."/>
            <person name="Kuo A."/>
            <person name="Tritt A."/>
            <person name="Lipzen A."/>
            <person name="He G."/>
            <person name="Yan M."/>
            <person name="Ng V."/>
            <person name="Cullen D."/>
            <person name="Martin F."/>
            <person name="Rosso M.-N."/>
            <person name="Henrissat B."/>
            <person name="Hibbett D."/>
            <person name="Martinez A.T."/>
            <person name="Grigoriev I.V."/>
        </authorList>
    </citation>
    <scope>NUCLEOTIDE SEQUENCE</scope>
    <source>
        <strain evidence="2">AH 40177</strain>
    </source>
</reference>